<protein>
    <recommendedName>
        <fullName evidence="2">phosphoribosylamine--glycine ligase</fullName>
        <ecNumber evidence="2">6.3.4.13</ecNumber>
    </recommendedName>
    <alternativeName>
        <fullName evidence="8">Glycinamide ribonucleotide synthetase</fullName>
    </alternativeName>
    <alternativeName>
        <fullName evidence="9">Phosphoribosylglycinamide synthetase</fullName>
    </alternativeName>
</protein>
<name>A0A383AS59_9ZZZZ</name>
<dbReference type="InterPro" id="IPR000115">
    <property type="entry name" value="PRibGlycinamide_synth"/>
</dbReference>
<dbReference type="Gene3D" id="3.90.600.10">
    <property type="entry name" value="Phosphoribosylglycinamide synthetase, C-terminal domain"/>
    <property type="match status" value="1"/>
</dbReference>
<gene>
    <name evidence="11" type="ORF">METZ01_LOCUS462909</name>
</gene>
<dbReference type="SMART" id="SM01210">
    <property type="entry name" value="GARS_C"/>
    <property type="match status" value="1"/>
</dbReference>
<dbReference type="GO" id="GO:0009113">
    <property type="term" value="P:purine nucleobase biosynthetic process"/>
    <property type="evidence" value="ECO:0007669"/>
    <property type="project" value="InterPro"/>
</dbReference>
<dbReference type="EC" id="6.3.4.13" evidence="2"/>
<dbReference type="UniPathway" id="UPA00074">
    <property type="reaction ID" value="UER00125"/>
</dbReference>
<dbReference type="PROSITE" id="PS00184">
    <property type="entry name" value="GARS"/>
    <property type="match status" value="1"/>
</dbReference>
<feature type="non-terminal residue" evidence="11">
    <location>
        <position position="1"/>
    </location>
</feature>
<dbReference type="Gene3D" id="3.30.470.20">
    <property type="entry name" value="ATP-grasp fold, B domain"/>
    <property type="match status" value="1"/>
</dbReference>
<dbReference type="InterPro" id="IPR020561">
    <property type="entry name" value="PRibGlycinamid_synth_ATP-grasp"/>
</dbReference>
<evidence type="ECO:0000256" key="8">
    <source>
        <dbReference type="ARBA" id="ARBA00042242"/>
    </source>
</evidence>
<organism evidence="11">
    <name type="scientific">marine metagenome</name>
    <dbReference type="NCBI Taxonomy" id="408172"/>
    <lineage>
        <taxon>unclassified sequences</taxon>
        <taxon>metagenomes</taxon>
        <taxon>ecological metagenomes</taxon>
    </lineage>
</organism>
<evidence type="ECO:0000256" key="3">
    <source>
        <dbReference type="ARBA" id="ARBA00022598"/>
    </source>
</evidence>
<evidence type="ECO:0000256" key="7">
    <source>
        <dbReference type="ARBA" id="ARBA00038345"/>
    </source>
</evidence>
<sequence length="181" mass="19558">DVIETQITETLVKALGTENRLYQGVIYPGIMLTSSGPRVVEVNARFGDPETEVLLPRLKTDLVDIAVGVATSTLKDVAIEWSNQSTVGVMLTSAGYPGRYEVGHRIYGLGDIDSHIQVFISGANRDSNGHLITAGGRVLCVTGSANTLEEARSLVYENVEKITFEGAHFRKDIGNLIAKPE</sequence>
<dbReference type="GO" id="GO:0006189">
    <property type="term" value="P:'de novo' IMP biosynthetic process"/>
    <property type="evidence" value="ECO:0007669"/>
    <property type="project" value="UniProtKB-UniPathway"/>
</dbReference>
<dbReference type="InterPro" id="IPR011761">
    <property type="entry name" value="ATP-grasp"/>
</dbReference>
<keyword evidence="3" id="KW-0436">Ligase</keyword>
<dbReference type="GO" id="GO:0004637">
    <property type="term" value="F:phosphoribosylamine-glycine ligase activity"/>
    <property type="evidence" value="ECO:0007669"/>
    <property type="project" value="UniProtKB-EC"/>
</dbReference>
<dbReference type="Pfam" id="PF02843">
    <property type="entry name" value="GARS_C"/>
    <property type="match status" value="1"/>
</dbReference>
<dbReference type="GO" id="GO:0005524">
    <property type="term" value="F:ATP binding"/>
    <property type="evidence" value="ECO:0007669"/>
    <property type="project" value="UniProtKB-KW"/>
</dbReference>
<comment type="pathway">
    <text evidence="1">Purine metabolism; IMP biosynthesis via de novo pathway; N(1)-(5-phospho-D-ribosyl)glycinamide from 5-phospho-alpha-D-ribose 1-diphosphate: step 2/2.</text>
</comment>
<keyword evidence="4" id="KW-0547">Nucleotide-binding</keyword>
<dbReference type="InterPro" id="IPR011054">
    <property type="entry name" value="Rudment_hybrid_motif"/>
</dbReference>
<evidence type="ECO:0000256" key="9">
    <source>
        <dbReference type="ARBA" id="ARBA00042864"/>
    </source>
</evidence>
<comment type="similarity">
    <text evidence="7">Belongs to the GARS family.</text>
</comment>
<feature type="domain" description="ATP-grasp" evidence="10">
    <location>
        <begin position="6"/>
        <end position="71"/>
    </location>
</feature>
<reference evidence="11" key="1">
    <citation type="submission" date="2018-05" db="EMBL/GenBank/DDBJ databases">
        <authorList>
            <person name="Lanie J.A."/>
            <person name="Ng W.-L."/>
            <person name="Kazmierczak K.M."/>
            <person name="Andrzejewski T.M."/>
            <person name="Davidsen T.M."/>
            <person name="Wayne K.J."/>
            <person name="Tettelin H."/>
            <person name="Glass J.I."/>
            <person name="Rusch D."/>
            <person name="Podicherti R."/>
            <person name="Tsui H.-C.T."/>
            <person name="Winkler M.E."/>
        </authorList>
    </citation>
    <scope>NUCLEOTIDE SEQUENCE</scope>
</reference>
<dbReference type="PANTHER" id="PTHR43472">
    <property type="entry name" value="PHOSPHORIBOSYLAMINE--GLYCINE LIGASE"/>
    <property type="match status" value="1"/>
</dbReference>
<dbReference type="Pfam" id="PF01071">
    <property type="entry name" value="GARS_A"/>
    <property type="match status" value="1"/>
</dbReference>
<dbReference type="AlphaFoldDB" id="A0A383AS59"/>
<evidence type="ECO:0000256" key="2">
    <source>
        <dbReference type="ARBA" id="ARBA00013255"/>
    </source>
</evidence>
<dbReference type="PANTHER" id="PTHR43472:SF1">
    <property type="entry name" value="PHOSPHORIBOSYLAMINE--GLYCINE LIGASE, CHLOROPLASTIC"/>
    <property type="match status" value="1"/>
</dbReference>
<evidence type="ECO:0000313" key="11">
    <source>
        <dbReference type="EMBL" id="SVE10055.1"/>
    </source>
</evidence>
<evidence type="ECO:0000259" key="10">
    <source>
        <dbReference type="PROSITE" id="PS50975"/>
    </source>
</evidence>
<dbReference type="SUPFAM" id="SSF51246">
    <property type="entry name" value="Rudiment single hybrid motif"/>
    <property type="match status" value="1"/>
</dbReference>
<dbReference type="InterPro" id="IPR037123">
    <property type="entry name" value="PRibGlycinamide_synth_C_sf"/>
</dbReference>
<evidence type="ECO:0000256" key="1">
    <source>
        <dbReference type="ARBA" id="ARBA00005174"/>
    </source>
</evidence>
<dbReference type="PROSITE" id="PS50975">
    <property type="entry name" value="ATP_GRASP"/>
    <property type="match status" value="1"/>
</dbReference>
<evidence type="ECO:0000256" key="4">
    <source>
        <dbReference type="ARBA" id="ARBA00022741"/>
    </source>
</evidence>
<dbReference type="SUPFAM" id="SSF56059">
    <property type="entry name" value="Glutathione synthetase ATP-binding domain-like"/>
    <property type="match status" value="1"/>
</dbReference>
<dbReference type="InterPro" id="IPR020559">
    <property type="entry name" value="PRibGlycinamide_synth_CS"/>
</dbReference>
<proteinExistence type="inferred from homology"/>
<evidence type="ECO:0000256" key="6">
    <source>
        <dbReference type="ARBA" id="ARBA00022840"/>
    </source>
</evidence>
<accession>A0A383AS59</accession>
<dbReference type="GO" id="GO:0046872">
    <property type="term" value="F:metal ion binding"/>
    <property type="evidence" value="ECO:0007669"/>
    <property type="project" value="InterPro"/>
</dbReference>
<keyword evidence="5" id="KW-0658">Purine biosynthesis</keyword>
<dbReference type="InterPro" id="IPR020560">
    <property type="entry name" value="PRibGlycinamide_synth_C-dom"/>
</dbReference>
<dbReference type="EMBL" id="UINC01194122">
    <property type="protein sequence ID" value="SVE10055.1"/>
    <property type="molecule type" value="Genomic_DNA"/>
</dbReference>
<evidence type="ECO:0000256" key="5">
    <source>
        <dbReference type="ARBA" id="ARBA00022755"/>
    </source>
</evidence>
<keyword evidence="6" id="KW-0067">ATP-binding</keyword>